<gene>
    <name evidence="1" type="ORF">MPDQ_001757</name>
</gene>
<dbReference type="EMBL" id="VIFY01000015">
    <property type="protein sequence ID" value="TQB75793.1"/>
    <property type="molecule type" value="Genomic_DNA"/>
</dbReference>
<keyword evidence="2" id="KW-1185">Reference proteome</keyword>
<protein>
    <submittedName>
        <fullName evidence="1">Uncharacterized protein</fullName>
    </submittedName>
</protein>
<evidence type="ECO:0000313" key="2">
    <source>
        <dbReference type="Proteomes" id="UP000319663"/>
    </source>
</evidence>
<evidence type="ECO:0000313" key="1">
    <source>
        <dbReference type="EMBL" id="TQB75793.1"/>
    </source>
</evidence>
<name>A0A507R4E2_MONPU</name>
<dbReference type="STRING" id="5098.A0A507R4E2"/>
<organism evidence="1 2">
    <name type="scientific">Monascus purpureus</name>
    <name type="common">Red mold</name>
    <name type="synonym">Monascus anka</name>
    <dbReference type="NCBI Taxonomy" id="5098"/>
    <lineage>
        <taxon>Eukaryota</taxon>
        <taxon>Fungi</taxon>
        <taxon>Dikarya</taxon>
        <taxon>Ascomycota</taxon>
        <taxon>Pezizomycotina</taxon>
        <taxon>Eurotiomycetes</taxon>
        <taxon>Eurotiomycetidae</taxon>
        <taxon>Eurotiales</taxon>
        <taxon>Aspergillaceae</taxon>
        <taxon>Monascus</taxon>
    </lineage>
</organism>
<dbReference type="PROSITE" id="PS51257">
    <property type="entry name" value="PROKAR_LIPOPROTEIN"/>
    <property type="match status" value="1"/>
</dbReference>
<accession>A0A507R4E2</accession>
<dbReference type="AlphaFoldDB" id="A0A507R4E2"/>
<sequence>MYCQSRVVALLYAALGLSCDKARDYLSSVSPEAMSNNSATVLTSSKNALDGMGELVLSSTRDPVGIKLDNSPECRLKWEALSWTDQGNHTGLNPTATVNLRFTLSSFDGSVQGLQWCKDTVGKLLGSKMAMRYQPGSLHAKLPLFQQSVQKLFKKNAEPIECHSWRRDTMPFYGGTVYDYNRSLERKTRGLLGYLSALLYRYHPRGLIHYIKNRKPGFLDALDALVLFLLDRDSTNSQKIPRQMSSNPVPYNDRFQHEGMLSKTHDAQHVHNESASNKNHGNNFHTEWGTRRTTLAIAVCAVSAVGTGVLYVMCNNPNFCARLKRRLLVRDGDHINNDRFSSSNLDSNGEELLPGKIVEGKDVIQGRHDDDTDDDVARLASIRLRFSQFGHLANAPRKRIQDLFDLEPLRFRNRGNVAKMVPVLPRAPNASVRKSFRDFYTESHREEAPSDELHEIRNLFSISHTANTSQRYRVPRACID</sequence>
<proteinExistence type="predicted"/>
<reference evidence="1 2" key="1">
    <citation type="submission" date="2019-06" db="EMBL/GenBank/DDBJ databases">
        <title>Wine fermentation using esterase from Monascus purpureus.</title>
        <authorList>
            <person name="Geng C."/>
            <person name="Zhang Y."/>
        </authorList>
    </citation>
    <scope>NUCLEOTIDE SEQUENCE [LARGE SCALE GENOMIC DNA]</scope>
    <source>
        <strain evidence="1">HQ1</strain>
    </source>
</reference>
<dbReference type="Proteomes" id="UP000319663">
    <property type="component" value="Unassembled WGS sequence"/>
</dbReference>
<comment type="caution">
    <text evidence="1">The sequence shown here is derived from an EMBL/GenBank/DDBJ whole genome shotgun (WGS) entry which is preliminary data.</text>
</comment>